<dbReference type="OrthoDB" id="565904at2759"/>
<proteinExistence type="predicted"/>
<dbReference type="PANTHER" id="PTHR37437">
    <property type="entry name" value="LIPOCALIN-RELATED PROTEIN-RELATED"/>
    <property type="match status" value="1"/>
</dbReference>
<dbReference type="EMBL" id="CAJGYM010000012">
    <property type="protein sequence ID" value="CAD6189864.1"/>
    <property type="molecule type" value="Genomic_DNA"/>
</dbReference>
<dbReference type="InterPro" id="IPR012674">
    <property type="entry name" value="Calycin"/>
</dbReference>
<dbReference type="Gene3D" id="2.40.128.20">
    <property type="match status" value="1"/>
</dbReference>
<dbReference type="Pfam" id="PF24976">
    <property type="entry name" value="Lipocalin_10"/>
    <property type="match status" value="1"/>
</dbReference>
<dbReference type="PANTHER" id="PTHR37437:SF2">
    <property type="entry name" value="LIPOCLN_CYTOSOLIC_FA-BD_DOM DOMAIN-CONTAINING PROTEIN"/>
    <property type="match status" value="1"/>
</dbReference>
<reference evidence="2" key="1">
    <citation type="submission" date="2020-10" db="EMBL/GenBank/DDBJ databases">
        <authorList>
            <person name="Kikuchi T."/>
        </authorList>
    </citation>
    <scope>NUCLEOTIDE SEQUENCE</scope>
    <source>
        <strain evidence="2">NKZ352</strain>
    </source>
</reference>
<organism evidence="2 3">
    <name type="scientific">Caenorhabditis auriculariae</name>
    <dbReference type="NCBI Taxonomy" id="2777116"/>
    <lineage>
        <taxon>Eukaryota</taxon>
        <taxon>Metazoa</taxon>
        <taxon>Ecdysozoa</taxon>
        <taxon>Nematoda</taxon>
        <taxon>Chromadorea</taxon>
        <taxon>Rhabditida</taxon>
        <taxon>Rhabditina</taxon>
        <taxon>Rhabditomorpha</taxon>
        <taxon>Rhabditoidea</taxon>
        <taxon>Rhabditidae</taxon>
        <taxon>Peloderinae</taxon>
        <taxon>Caenorhabditis</taxon>
    </lineage>
</organism>
<name>A0A8S1H3W9_9PELO</name>
<accession>A0A8S1H3W9</accession>
<dbReference type="SUPFAM" id="SSF50814">
    <property type="entry name" value="Lipocalins"/>
    <property type="match status" value="1"/>
</dbReference>
<feature type="domain" description="Lipocalin" evidence="1">
    <location>
        <begin position="159"/>
        <end position="323"/>
    </location>
</feature>
<protein>
    <recommendedName>
        <fullName evidence="1">Lipocalin domain-containing protein</fullName>
    </recommendedName>
</protein>
<evidence type="ECO:0000313" key="3">
    <source>
        <dbReference type="Proteomes" id="UP000835052"/>
    </source>
</evidence>
<gene>
    <name evidence="2" type="ORF">CAUJ_LOCUS5783</name>
</gene>
<keyword evidence="3" id="KW-1185">Reference proteome</keyword>
<dbReference type="InterPro" id="IPR056868">
    <property type="entry name" value="Lipocalin_dom_nem"/>
</dbReference>
<evidence type="ECO:0000259" key="1">
    <source>
        <dbReference type="Pfam" id="PF24976"/>
    </source>
</evidence>
<evidence type="ECO:0000313" key="2">
    <source>
        <dbReference type="EMBL" id="CAD6189864.1"/>
    </source>
</evidence>
<dbReference type="Proteomes" id="UP000835052">
    <property type="component" value="Unassembled WGS sequence"/>
</dbReference>
<sequence length="332" mass="38148">MVRALNYLELLGINRRYQFAEESRVFLRPTRAGLRVVQCYITYQAAAEDLSVHFWSRIDFIPIYLTSEAFSNYYSCDMNSIICIINLLILIFHQTSAVTPFLGGVPVPGRTVPILRLFENYASSCRPKEKKDFSMDQLAQLVQSLQMDEVAHKVYHSLFFAMADMQIQKFMGKWYTVVDSKRIHAEDCGVFQFELLMQTEFTATFSSRLNAVQNGEDISYEGYGTMVGPDPGEVLLTTGHPNDQCPYFPVKLGGLNKTGDYEYMILSTPLKYPTMVLARNVERFEAKHKKEVYDFVEKYGFMSPLAALNTRLHFTDIHACQRSNNLFPYSHI</sequence>
<comment type="caution">
    <text evidence="2">The sequence shown here is derived from an EMBL/GenBank/DDBJ whole genome shotgun (WGS) entry which is preliminary data.</text>
</comment>
<dbReference type="AlphaFoldDB" id="A0A8S1H3W9"/>